<feature type="region of interest" description="Disordered" evidence="1">
    <location>
        <begin position="636"/>
        <end position="679"/>
    </location>
</feature>
<evidence type="ECO:0000313" key="2">
    <source>
        <dbReference type="EMBL" id="TIC33694.1"/>
    </source>
</evidence>
<dbReference type="Pfam" id="PF08539">
    <property type="entry name" value="HbrB"/>
    <property type="match status" value="1"/>
</dbReference>
<evidence type="ECO:0000313" key="3">
    <source>
        <dbReference type="Proteomes" id="UP000305647"/>
    </source>
</evidence>
<reference evidence="2 3" key="1">
    <citation type="submission" date="2019-03" db="EMBL/GenBank/DDBJ databases">
        <title>Sequencing 25 genomes of Wallemia mellicola.</title>
        <authorList>
            <person name="Gostincar C."/>
        </authorList>
    </citation>
    <scope>NUCLEOTIDE SEQUENCE [LARGE SCALE GENOMIC DNA]</scope>
    <source>
        <strain evidence="2 3">EXF-8738</strain>
    </source>
</reference>
<feature type="compositionally biased region" description="Basic residues" evidence="1">
    <location>
        <begin position="71"/>
        <end position="83"/>
    </location>
</feature>
<feature type="compositionally biased region" description="Polar residues" evidence="1">
    <location>
        <begin position="264"/>
        <end position="281"/>
    </location>
</feature>
<feature type="region of interest" description="Disordered" evidence="1">
    <location>
        <begin position="456"/>
        <end position="620"/>
    </location>
</feature>
<comment type="caution">
    <text evidence="2">The sequence shown here is derived from an EMBL/GenBank/DDBJ whole genome shotgun (WGS) entry which is preliminary data.</text>
</comment>
<organism evidence="2 3">
    <name type="scientific">Wallemia mellicola</name>
    <dbReference type="NCBI Taxonomy" id="1708541"/>
    <lineage>
        <taxon>Eukaryota</taxon>
        <taxon>Fungi</taxon>
        <taxon>Dikarya</taxon>
        <taxon>Basidiomycota</taxon>
        <taxon>Wallemiomycotina</taxon>
        <taxon>Wallemiomycetes</taxon>
        <taxon>Wallemiales</taxon>
        <taxon>Wallemiaceae</taxon>
        <taxon>Wallemia</taxon>
    </lineage>
</organism>
<protein>
    <submittedName>
        <fullName evidence="2">HbrB-domain-containing protein</fullName>
    </submittedName>
</protein>
<dbReference type="GO" id="GO:0031932">
    <property type="term" value="C:TORC2 complex"/>
    <property type="evidence" value="ECO:0007669"/>
    <property type="project" value="TreeGrafter"/>
</dbReference>
<dbReference type="Proteomes" id="UP000305647">
    <property type="component" value="Unassembled WGS sequence"/>
</dbReference>
<feature type="compositionally biased region" description="Polar residues" evidence="1">
    <location>
        <begin position="85"/>
        <end position="124"/>
    </location>
</feature>
<feature type="compositionally biased region" description="Polar residues" evidence="1">
    <location>
        <begin position="51"/>
        <end position="70"/>
    </location>
</feature>
<accession>A0A4T0R8K0</accession>
<dbReference type="EMBL" id="SPRO01000004">
    <property type="protein sequence ID" value="TIC33694.1"/>
    <property type="molecule type" value="Genomic_DNA"/>
</dbReference>
<sequence length="679" mass="74126">MPSKPSDLRLNIPNSSTNLSQSIFPSSTPSKSQLLGVPPTSPASSRRLDPNSISSPFVNPSTPNPSTQSHSIHHSPRVHRFHRLASSSKPGNSSKYNPTSPSFAHAPSSANTTTFTSSVNPSGSSKGGLTKDISTVLEFNGDAWQALCVKVLPLFNGENMITPIEDLNTLVILHIKDTIARSKPSRVIESLSSDFNALISNGMLTLRAKLSQHVDEGSERLATRLTEIWTFFFGQVLPLLEGVFLPYSTDDHIQALSKSSTVNSVKANEGSNHNHSYSIDSDNLKSKHSTAASVMNVRKSVLRGFRDQLIIPLFSSLEKLFLDLCDDVIPATPTSGGLQSKQSLSSLKSTHQAIPDSLPSTAAVIAASSSQPTTSAFSPVPRLQQMTLVLSSIRAFDNAQDNVERLARILRRCYVDDIQDQPTSSSAGSLLFRSTQTSTSMSPFAERLLGKRRDRRGWIRKKSSNANASSTDDHLDEVGGGLYELSLEREPTQRDSEDEWLDTLRSPNVSPAYVSTPTTNTHATEKQRNKPPPIIAPRGSSLAFAGNADDASSSDEDDLSVEFRPVDELPRVSTQPDLSRVNEDDSNDSEGAEYLGQRLMGEGSRSSEEKTQETVVQLARSPVEDSLKRWERAQKELEEMLGMNDEPTPTLNSDHRFSKPLPPSPKLVGLDLESEPEEE</sequence>
<feature type="region of interest" description="Disordered" evidence="1">
    <location>
        <begin position="1"/>
        <end position="127"/>
    </location>
</feature>
<evidence type="ECO:0000256" key="1">
    <source>
        <dbReference type="SAM" id="MobiDB-lite"/>
    </source>
</evidence>
<dbReference type="InterPro" id="IPR013745">
    <property type="entry name" value="Bit61/PRR5"/>
</dbReference>
<name>A0A4T0R8K0_9BASI</name>
<feature type="region of interest" description="Disordered" evidence="1">
    <location>
        <begin position="264"/>
        <end position="283"/>
    </location>
</feature>
<gene>
    <name evidence="2" type="ORF">E3Q10_00717</name>
</gene>
<feature type="compositionally biased region" description="Polar residues" evidence="1">
    <location>
        <begin position="505"/>
        <end position="522"/>
    </location>
</feature>
<proteinExistence type="predicted"/>
<dbReference type="PANTHER" id="PTHR32428">
    <property type="entry name" value="TARGET OF RAPAMYCIN COMPLEX 2 SUBUNIT BIT61-RELATED"/>
    <property type="match status" value="1"/>
</dbReference>
<dbReference type="AlphaFoldDB" id="A0A4T0R8K0"/>
<dbReference type="GO" id="GO:0038203">
    <property type="term" value="P:TORC2 signaling"/>
    <property type="evidence" value="ECO:0007669"/>
    <property type="project" value="TreeGrafter"/>
</dbReference>
<dbReference type="PANTHER" id="PTHR32428:SF2">
    <property type="entry name" value="TARGET OF RAPAMYCIN COMPLEX 2 SUBUNIT BIT61-RELATED"/>
    <property type="match status" value="1"/>
</dbReference>
<feature type="compositionally biased region" description="Polar residues" evidence="1">
    <location>
        <begin position="12"/>
        <end position="33"/>
    </location>
</feature>
<feature type="compositionally biased region" description="Basic and acidic residues" evidence="1">
    <location>
        <begin position="486"/>
        <end position="495"/>
    </location>
</feature>